<dbReference type="InterPro" id="IPR050490">
    <property type="entry name" value="Bact_solute-bd_prot1"/>
</dbReference>
<dbReference type="InterPro" id="IPR006059">
    <property type="entry name" value="SBP"/>
</dbReference>
<reference evidence="4" key="1">
    <citation type="submission" date="2011-03" db="EMBL/GenBank/DDBJ databases">
        <title>Draft genome sequence of Brevundimonas diminuta.</title>
        <authorList>
            <person name="Brown P.J.B."/>
            <person name="Buechlein A."/>
            <person name="Hemmerich C."/>
            <person name="Brun Y.V."/>
        </authorList>
    </citation>
    <scope>NUCLEOTIDE SEQUENCE [LARGE SCALE GENOMIC DNA]</scope>
    <source>
        <strain evidence="4">C19</strain>
    </source>
</reference>
<dbReference type="Pfam" id="PF01547">
    <property type="entry name" value="SBP_bac_1"/>
    <property type="match status" value="1"/>
</dbReference>
<evidence type="ECO:0000313" key="4">
    <source>
        <dbReference type="Proteomes" id="UP000006512"/>
    </source>
</evidence>
<name>F4QJE7_9CAUL</name>
<proteinExistence type="inferred from homology"/>
<dbReference type="RefSeq" id="WP_006272321.1">
    <property type="nucleotide sequence ID" value="NZ_GL883077.1"/>
</dbReference>
<dbReference type="EMBL" id="GL883077">
    <property type="protein sequence ID" value="EGF93130.1"/>
    <property type="molecule type" value="Genomic_DNA"/>
</dbReference>
<evidence type="ECO:0000313" key="3">
    <source>
        <dbReference type="EMBL" id="EGF93130.1"/>
    </source>
</evidence>
<dbReference type="PANTHER" id="PTHR43649">
    <property type="entry name" value="ARABINOSE-BINDING PROTEIN-RELATED"/>
    <property type="match status" value="1"/>
</dbReference>
<evidence type="ECO:0000256" key="2">
    <source>
        <dbReference type="ARBA" id="ARBA00008520"/>
    </source>
</evidence>
<comment type="similarity">
    <text evidence="2">Belongs to the bacterial solute-binding protein 1 family.</text>
</comment>
<dbReference type="PROSITE" id="PS51257">
    <property type="entry name" value="PROKAR_LIPOPROTEIN"/>
    <property type="match status" value="1"/>
</dbReference>
<gene>
    <name evidence="3" type="ORF">ABI_15700</name>
</gene>
<dbReference type="HOGENOM" id="CLU_031285_10_0_5"/>
<keyword evidence="4" id="KW-1185">Reference proteome</keyword>
<dbReference type="OrthoDB" id="7319459at2"/>
<dbReference type="SUPFAM" id="SSF53850">
    <property type="entry name" value="Periplasmic binding protein-like II"/>
    <property type="match status" value="1"/>
</dbReference>
<protein>
    <submittedName>
        <fullName evidence="3">Bacterial extracellular solute-binding family protein</fullName>
    </submittedName>
</protein>
<dbReference type="STRING" id="715226.ABI_15700"/>
<evidence type="ECO:0000256" key="1">
    <source>
        <dbReference type="ARBA" id="ARBA00004418"/>
    </source>
</evidence>
<dbReference type="Gene3D" id="3.40.190.10">
    <property type="entry name" value="Periplasmic binding protein-like II"/>
    <property type="match status" value="2"/>
</dbReference>
<dbReference type="eggNOG" id="COG1653">
    <property type="taxonomic scope" value="Bacteria"/>
</dbReference>
<sequence length="439" mass="48487">MRRRALLGGLAGLSLAGCAPKDPRPAITVQRIFGDCRAHVPKGGAPTQNLNGECEIITGLLDRFEAENPDIRLNVNAVAWPGYDQLSAQIAADDAPDLVTMHMAVIPDYQIHGLLTPLDAGLKAQGVTPDQFTPVARRAVTMDGEVYGLPFDAWTQLFHINMNLFARAGLVRGGEPVLPRNAAELLDQARRFRAATGKPYLVQSSVNERAAFARNLYTYLLSAHEVIFPDPHHIRLNTPRAREVVGLFKRIHDERLTTRDLDYVAATTAFINGEGGVYIVGTWMIGNFDNEAAQAGRPLYRGYRVKPYPALFGDPVLPAFVDGHAWVMPKRRRTPEQERAAFRLLKFLSVHEGDWTRSGHLTSMAAVVGDPVYQAQPHRRDLMAITSYGQGLPTDVQRQFAIQAMLSEELAAAITGIKPIDRALTDAERRINDMLTNLS</sequence>
<dbReference type="GO" id="GO:0042597">
    <property type="term" value="C:periplasmic space"/>
    <property type="evidence" value="ECO:0007669"/>
    <property type="project" value="UniProtKB-SubCell"/>
</dbReference>
<organism evidence="3 4">
    <name type="scientific">Asticcacaulis biprosthecium C19</name>
    <dbReference type="NCBI Taxonomy" id="715226"/>
    <lineage>
        <taxon>Bacteria</taxon>
        <taxon>Pseudomonadati</taxon>
        <taxon>Pseudomonadota</taxon>
        <taxon>Alphaproteobacteria</taxon>
        <taxon>Caulobacterales</taxon>
        <taxon>Caulobacteraceae</taxon>
        <taxon>Asticcacaulis</taxon>
    </lineage>
</organism>
<dbReference type="Proteomes" id="UP000006512">
    <property type="component" value="Unassembled WGS sequence"/>
</dbReference>
<comment type="subcellular location">
    <subcellularLocation>
        <location evidence="1">Periplasm</location>
    </subcellularLocation>
</comment>
<dbReference type="AlphaFoldDB" id="F4QJE7"/>
<accession>F4QJE7</accession>
<dbReference type="PANTHER" id="PTHR43649:SF12">
    <property type="entry name" value="DIACETYLCHITOBIOSE BINDING PROTEIN DASA"/>
    <property type="match status" value="1"/>
</dbReference>